<organism evidence="2 3">
    <name type="scientific">Salix suchowensis</name>
    <dbReference type="NCBI Taxonomy" id="1278906"/>
    <lineage>
        <taxon>Eukaryota</taxon>
        <taxon>Viridiplantae</taxon>
        <taxon>Streptophyta</taxon>
        <taxon>Embryophyta</taxon>
        <taxon>Tracheophyta</taxon>
        <taxon>Spermatophyta</taxon>
        <taxon>Magnoliopsida</taxon>
        <taxon>eudicotyledons</taxon>
        <taxon>Gunneridae</taxon>
        <taxon>Pentapetalae</taxon>
        <taxon>rosids</taxon>
        <taxon>fabids</taxon>
        <taxon>Malpighiales</taxon>
        <taxon>Salicaceae</taxon>
        <taxon>Saliceae</taxon>
        <taxon>Salix</taxon>
    </lineage>
</organism>
<gene>
    <name evidence="2" type="ORF">OIU77_007145</name>
</gene>
<proteinExistence type="predicted"/>
<accession>A0ABQ9CPT2</accession>
<keyword evidence="3" id="KW-1185">Reference proteome</keyword>
<feature type="region of interest" description="Disordered" evidence="1">
    <location>
        <begin position="39"/>
        <end position="63"/>
    </location>
</feature>
<protein>
    <submittedName>
        <fullName evidence="2">Uncharacterized protein</fullName>
    </submittedName>
</protein>
<reference evidence="2" key="1">
    <citation type="submission" date="2022-10" db="EMBL/GenBank/DDBJ databases">
        <authorList>
            <person name="Hyden B.L."/>
            <person name="Feng K."/>
            <person name="Yates T."/>
            <person name="Jawdy S."/>
            <person name="Smart L.B."/>
            <person name="Muchero W."/>
        </authorList>
    </citation>
    <scope>NUCLEOTIDE SEQUENCE</scope>
    <source>
        <tissue evidence="2">Shoot tip</tissue>
    </source>
</reference>
<sequence>MTQSPLMERRPPRWMALLARDDEVPRELIASKGVVDTTTLKGNKSHNKRQSAKPSVEPKHPLGDGIFWFQEGKAGKDPVASSWNPKEPFTTVNKEWRMLRG</sequence>
<name>A0ABQ9CPT2_9ROSI</name>
<evidence type="ECO:0000313" key="2">
    <source>
        <dbReference type="EMBL" id="KAJ6401706.1"/>
    </source>
</evidence>
<reference evidence="2" key="2">
    <citation type="journal article" date="2023" name="Int. J. Mol. Sci.">
        <title>De Novo Assembly and Annotation of 11 Diverse Shrub Willow (Salix) Genomes Reveals Novel Gene Organization in Sex-Linked Regions.</title>
        <authorList>
            <person name="Hyden B."/>
            <person name="Feng K."/>
            <person name="Yates T.B."/>
            <person name="Jawdy S."/>
            <person name="Cereghino C."/>
            <person name="Smart L.B."/>
            <person name="Muchero W."/>
        </authorList>
    </citation>
    <scope>NUCLEOTIDE SEQUENCE</scope>
    <source>
        <tissue evidence="2">Shoot tip</tissue>
    </source>
</reference>
<dbReference type="EMBL" id="JAPFFI010000002">
    <property type="protein sequence ID" value="KAJ6401706.1"/>
    <property type="molecule type" value="Genomic_DNA"/>
</dbReference>
<evidence type="ECO:0000313" key="3">
    <source>
        <dbReference type="Proteomes" id="UP001141253"/>
    </source>
</evidence>
<comment type="caution">
    <text evidence="2">The sequence shown here is derived from an EMBL/GenBank/DDBJ whole genome shotgun (WGS) entry which is preliminary data.</text>
</comment>
<dbReference type="Proteomes" id="UP001141253">
    <property type="component" value="Unassembled WGS sequence"/>
</dbReference>
<evidence type="ECO:0000256" key="1">
    <source>
        <dbReference type="SAM" id="MobiDB-lite"/>
    </source>
</evidence>